<dbReference type="InterPro" id="IPR001789">
    <property type="entry name" value="Sig_transdc_resp-reg_receiver"/>
</dbReference>
<organism evidence="3 4">
    <name type="scientific">Chryseolinea lacunae</name>
    <dbReference type="NCBI Taxonomy" id="2801331"/>
    <lineage>
        <taxon>Bacteria</taxon>
        <taxon>Pseudomonadati</taxon>
        <taxon>Bacteroidota</taxon>
        <taxon>Cytophagia</taxon>
        <taxon>Cytophagales</taxon>
        <taxon>Fulvivirgaceae</taxon>
        <taxon>Chryseolinea</taxon>
    </lineage>
</organism>
<dbReference type="PANTHER" id="PTHR44520">
    <property type="entry name" value="RESPONSE REGULATOR RCP1-RELATED"/>
    <property type="match status" value="1"/>
</dbReference>
<feature type="modified residue" description="4-aspartylphosphate" evidence="1">
    <location>
        <position position="61"/>
    </location>
</feature>
<sequence length="148" mass="16794">MNQYPERAIYLADDDADDRMLFEEALREVSARARLTLAHDGQELLAMLGEETRVPDVIFLDLNMPRKNGIECLQELKQSPKLKHIPIVIFSTSSQPETVDKVYAGGAHFYVPKPRTYGVLKNVIHKILNIDWGASMPQPSKDNFILQS</sequence>
<protein>
    <submittedName>
        <fullName evidence="3">Response regulator</fullName>
    </submittedName>
</protein>
<proteinExistence type="predicted"/>
<evidence type="ECO:0000313" key="4">
    <source>
        <dbReference type="Proteomes" id="UP000613030"/>
    </source>
</evidence>
<name>A0ABS1KYA4_9BACT</name>
<keyword evidence="4" id="KW-1185">Reference proteome</keyword>
<dbReference type="InterPro" id="IPR011006">
    <property type="entry name" value="CheY-like_superfamily"/>
</dbReference>
<evidence type="ECO:0000256" key="1">
    <source>
        <dbReference type="PROSITE-ProRule" id="PRU00169"/>
    </source>
</evidence>
<reference evidence="3 4" key="1">
    <citation type="submission" date="2021-01" db="EMBL/GenBank/DDBJ databases">
        <title>Chryseolinea sp. Jin1 Genome sequencing and assembly.</title>
        <authorList>
            <person name="Kim I."/>
        </authorList>
    </citation>
    <scope>NUCLEOTIDE SEQUENCE [LARGE SCALE GENOMIC DNA]</scope>
    <source>
        <strain evidence="3 4">Jin1</strain>
    </source>
</reference>
<comment type="caution">
    <text evidence="3">The sequence shown here is derived from an EMBL/GenBank/DDBJ whole genome shotgun (WGS) entry which is preliminary data.</text>
</comment>
<gene>
    <name evidence="3" type="ORF">JI741_23805</name>
</gene>
<dbReference type="PROSITE" id="PS50110">
    <property type="entry name" value="RESPONSE_REGULATORY"/>
    <property type="match status" value="1"/>
</dbReference>
<dbReference type="Proteomes" id="UP000613030">
    <property type="component" value="Unassembled WGS sequence"/>
</dbReference>
<dbReference type="CDD" id="cd17557">
    <property type="entry name" value="REC_Rcp-like"/>
    <property type="match status" value="1"/>
</dbReference>
<evidence type="ECO:0000259" key="2">
    <source>
        <dbReference type="PROSITE" id="PS50110"/>
    </source>
</evidence>
<dbReference type="RefSeq" id="WP_202013935.1">
    <property type="nucleotide sequence ID" value="NZ_JAERRB010000010.1"/>
</dbReference>
<dbReference type="Gene3D" id="3.40.50.2300">
    <property type="match status" value="1"/>
</dbReference>
<dbReference type="SUPFAM" id="SSF52172">
    <property type="entry name" value="CheY-like"/>
    <property type="match status" value="1"/>
</dbReference>
<accession>A0ABS1KYA4</accession>
<evidence type="ECO:0000313" key="3">
    <source>
        <dbReference type="EMBL" id="MBL0744278.1"/>
    </source>
</evidence>
<feature type="domain" description="Response regulatory" evidence="2">
    <location>
        <begin position="8"/>
        <end position="128"/>
    </location>
</feature>
<dbReference type="InterPro" id="IPR052893">
    <property type="entry name" value="TCS_response_regulator"/>
</dbReference>
<dbReference type="EMBL" id="JAERRB010000010">
    <property type="protein sequence ID" value="MBL0744278.1"/>
    <property type="molecule type" value="Genomic_DNA"/>
</dbReference>
<keyword evidence="1" id="KW-0597">Phosphoprotein</keyword>
<dbReference type="Pfam" id="PF00072">
    <property type="entry name" value="Response_reg"/>
    <property type="match status" value="1"/>
</dbReference>
<dbReference type="SMART" id="SM00448">
    <property type="entry name" value="REC"/>
    <property type="match status" value="1"/>
</dbReference>
<dbReference type="PANTHER" id="PTHR44520:SF2">
    <property type="entry name" value="RESPONSE REGULATOR RCP1"/>
    <property type="match status" value="1"/>
</dbReference>